<dbReference type="InterPro" id="IPR001584">
    <property type="entry name" value="Integrase_cat-core"/>
</dbReference>
<dbReference type="InterPro" id="IPR039537">
    <property type="entry name" value="Retrotran_Ty1/copia-like"/>
</dbReference>
<evidence type="ECO:0000313" key="3">
    <source>
        <dbReference type="Proteomes" id="UP001341281"/>
    </source>
</evidence>
<evidence type="ECO:0000313" key="2">
    <source>
        <dbReference type="EMBL" id="WVZ97740.1"/>
    </source>
</evidence>
<accession>A0AAQ3USP8</accession>
<protein>
    <recommendedName>
        <fullName evidence="1">Integrase catalytic domain-containing protein</fullName>
    </recommendedName>
</protein>
<evidence type="ECO:0000259" key="1">
    <source>
        <dbReference type="PROSITE" id="PS50994"/>
    </source>
</evidence>
<reference evidence="2 3" key="1">
    <citation type="submission" date="2024-02" db="EMBL/GenBank/DDBJ databases">
        <title>High-quality chromosome-scale genome assembly of Pensacola bahiagrass (Paspalum notatum Flugge var. saurae).</title>
        <authorList>
            <person name="Vega J.M."/>
            <person name="Podio M."/>
            <person name="Orjuela J."/>
            <person name="Siena L.A."/>
            <person name="Pessino S.C."/>
            <person name="Combes M.C."/>
            <person name="Mariac C."/>
            <person name="Albertini E."/>
            <person name="Pupilli F."/>
            <person name="Ortiz J.P.A."/>
            <person name="Leblanc O."/>
        </authorList>
    </citation>
    <scope>NUCLEOTIDE SEQUENCE [LARGE SCALE GENOMIC DNA]</scope>
    <source>
        <strain evidence="2">R1</strain>
        <tissue evidence="2">Leaf</tissue>
    </source>
</reference>
<sequence>MAEAVTLTRAEELHLRSVLSSSSPVLAAPAAAPPAVNLIRHTERLCTALPSPSMVSSVATHVPQPRHSQVSRRLRQMLSAVQIIDHDCHIIFESDSCSVQHCRTGTLSSGAHRVSGLCYYGSHPVRFVFFEQFLSEQGTLPQYSCTSAHAQNGVVERKHRHLLEIARALLLASSVPPQFWAEAVYTVVYLVNIQPSIALHGDTPLERLFG</sequence>
<dbReference type="GO" id="GO:0015074">
    <property type="term" value="P:DNA integration"/>
    <property type="evidence" value="ECO:0007669"/>
    <property type="project" value="InterPro"/>
</dbReference>
<dbReference type="GO" id="GO:0003676">
    <property type="term" value="F:nucleic acid binding"/>
    <property type="evidence" value="ECO:0007669"/>
    <property type="project" value="InterPro"/>
</dbReference>
<dbReference type="PANTHER" id="PTHR42648:SF31">
    <property type="entry name" value="RNA-DIRECTED DNA POLYMERASE"/>
    <property type="match status" value="1"/>
</dbReference>
<dbReference type="Gene3D" id="3.30.420.10">
    <property type="entry name" value="Ribonuclease H-like superfamily/Ribonuclease H"/>
    <property type="match status" value="1"/>
</dbReference>
<dbReference type="PANTHER" id="PTHR42648">
    <property type="entry name" value="TRANSPOSASE, PUTATIVE-RELATED"/>
    <property type="match status" value="1"/>
</dbReference>
<organism evidence="2 3">
    <name type="scientific">Paspalum notatum var. saurae</name>
    <dbReference type="NCBI Taxonomy" id="547442"/>
    <lineage>
        <taxon>Eukaryota</taxon>
        <taxon>Viridiplantae</taxon>
        <taxon>Streptophyta</taxon>
        <taxon>Embryophyta</taxon>
        <taxon>Tracheophyta</taxon>
        <taxon>Spermatophyta</taxon>
        <taxon>Magnoliopsida</taxon>
        <taxon>Liliopsida</taxon>
        <taxon>Poales</taxon>
        <taxon>Poaceae</taxon>
        <taxon>PACMAD clade</taxon>
        <taxon>Panicoideae</taxon>
        <taxon>Andropogonodae</taxon>
        <taxon>Paspaleae</taxon>
        <taxon>Paspalinae</taxon>
        <taxon>Paspalum</taxon>
    </lineage>
</organism>
<gene>
    <name evidence="2" type="ORF">U9M48_043254</name>
</gene>
<dbReference type="AlphaFoldDB" id="A0AAQ3USP8"/>
<name>A0AAQ3USP8_PASNO</name>
<dbReference type="PROSITE" id="PS50994">
    <property type="entry name" value="INTEGRASE"/>
    <property type="match status" value="1"/>
</dbReference>
<proteinExistence type="predicted"/>
<dbReference type="Proteomes" id="UP001341281">
    <property type="component" value="Chromosome 10"/>
</dbReference>
<keyword evidence="3" id="KW-1185">Reference proteome</keyword>
<dbReference type="InterPro" id="IPR036397">
    <property type="entry name" value="RNaseH_sf"/>
</dbReference>
<feature type="domain" description="Integrase catalytic" evidence="1">
    <location>
        <begin position="130"/>
        <end position="210"/>
    </location>
</feature>
<dbReference type="SUPFAM" id="SSF53098">
    <property type="entry name" value="Ribonuclease H-like"/>
    <property type="match status" value="1"/>
</dbReference>
<dbReference type="EMBL" id="CP144754">
    <property type="protein sequence ID" value="WVZ97740.1"/>
    <property type="molecule type" value="Genomic_DNA"/>
</dbReference>
<dbReference type="InterPro" id="IPR012337">
    <property type="entry name" value="RNaseH-like_sf"/>
</dbReference>